<keyword evidence="4" id="KW-1185">Reference proteome</keyword>
<evidence type="ECO:0000256" key="1">
    <source>
        <dbReference type="SAM" id="MobiDB-lite"/>
    </source>
</evidence>
<feature type="signal peptide" evidence="2">
    <location>
        <begin position="1"/>
        <end position="21"/>
    </location>
</feature>
<accession>A0A251YML7</accession>
<dbReference type="AlphaFoldDB" id="A0A251YML7"/>
<keyword evidence="2" id="KW-0732">Signal</keyword>
<organism evidence="3 4">
    <name type="scientific">Clavibacter michiganensis</name>
    <dbReference type="NCBI Taxonomy" id="28447"/>
    <lineage>
        <taxon>Bacteria</taxon>
        <taxon>Bacillati</taxon>
        <taxon>Actinomycetota</taxon>
        <taxon>Actinomycetes</taxon>
        <taxon>Micrococcales</taxon>
        <taxon>Microbacteriaceae</taxon>
        <taxon>Clavibacter</taxon>
    </lineage>
</organism>
<sequence length="159" mass="17006">MLSRAISLVPIALAAALLLTACTGEPAPTPATPDASISASPSPAPEAAAPATPVTPAAELESEQSPAWTKEQLWRACVDWRAAEEDRNGWAHPAGSWNQWDQLVIAQPQVGDLYDVQILGYFWQESVQDEVGAILECSIEGSPEDHTVTATDPEKHHSE</sequence>
<feature type="region of interest" description="Disordered" evidence="1">
    <location>
        <begin position="28"/>
        <end position="68"/>
    </location>
</feature>
<dbReference type="RefSeq" id="WP_143331588.1">
    <property type="nucleotide sequence ID" value="NZ_MDJZ01000011.1"/>
</dbReference>
<evidence type="ECO:0000256" key="2">
    <source>
        <dbReference type="SAM" id="SignalP"/>
    </source>
</evidence>
<gene>
    <name evidence="3" type="ORF">BFL37_05845</name>
</gene>
<evidence type="ECO:0000313" key="4">
    <source>
        <dbReference type="Proteomes" id="UP000195101"/>
    </source>
</evidence>
<dbReference type="Proteomes" id="UP000195101">
    <property type="component" value="Unassembled WGS sequence"/>
</dbReference>
<comment type="caution">
    <text evidence="3">The sequence shown here is derived from an EMBL/GenBank/DDBJ whole genome shotgun (WGS) entry which is preliminary data.</text>
</comment>
<proteinExistence type="predicted"/>
<protein>
    <recommendedName>
        <fullName evidence="5">Lipoprotein</fullName>
    </recommendedName>
</protein>
<evidence type="ECO:0000313" key="3">
    <source>
        <dbReference type="EMBL" id="OUE25506.1"/>
    </source>
</evidence>
<evidence type="ECO:0008006" key="5">
    <source>
        <dbReference type="Google" id="ProtNLM"/>
    </source>
</evidence>
<dbReference type="OrthoDB" id="5123959at2"/>
<reference evidence="3 4" key="1">
    <citation type="submission" date="2016-08" db="EMBL/GenBank/DDBJ databases">
        <title>Genome sequence of Clavibacter michiganensis spp strain CFBP8019.</title>
        <authorList>
            <person name="Thapa S.P."/>
            <person name="Coaker G."/>
            <person name="Jacques M.-A."/>
        </authorList>
    </citation>
    <scope>NUCLEOTIDE SEQUENCE [LARGE SCALE GENOMIC DNA]</scope>
    <source>
        <strain evidence="3">CFBP8019</strain>
    </source>
</reference>
<dbReference type="EMBL" id="MDJZ01000011">
    <property type="protein sequence ID" value="OUE25506.1"/>
    <property type="molecule type" value="Genomic_DNA"/>
</dbReference>
<name>A0A251YML7_9MICO</name>
<feature type="compositionally biased region" description="Low complexity" evidence="1">
    <location>
        <begin position="32"/>
        <end position="58"/>
    </location>
</feature>
<feature type="chain" id="PRO_5038982493" description="Lipoprotein" evidence="2">
    <location>
        <begin position="22"/>
        <end position="159"/>
    </location>
</feature>
<dbReference type="PROSITE" id="PS51257">
    <property type="entry name" value="PROKAR_LIPOPROTEIN"/>
    <property type="match status" value="1"/>
</dbReference>